<feature type="compositionally biased region" description="Low complexity" evidence="12">
    <location>
        <begin position="888"/>
        <end position="907"/>
    </location>
</feature>
<dbReference type="GO" id="GO:0005096">
    <property type="term" value="F:GTPase activator activity"/>
    <property type="evidence" value="ECO:0007669"/>
    <property type="project" value="UniProtKB-KW"/>
</dbReference>
<reference evidence="14 15" key="1">
    <citation type="submission" date="2022-11" db="EMBL/GenBank/DDBJ databases">
        <title>Whole genome sequence of Eschrichtius robustus ER-17-0199.</title>
        <authorList>
            <person name="Bruniche-Olsen A."/>
            <person name="Black A.N."/>
            <person name="Fields C.J."/>
            <person name="Walden K."/>
            <person name="Dewoody J.A."/>
        </authorList>
    </citation>
    <scope>NUCLEOTIDE SEQUENCE [LARGE SCALE GENOMIC DNA]</scope>
    <source>
        <strain evidence="14">ER-17-0199</strain>
        <tissue evidence="14">Blubber</tissue>
    </source>
</reference>
<dbReference type="CDD" id="cd01253">
    <property type="entry name" value="PH_ARHGAP21-like"/>
    <property type="match status" value="1"/>
</dbReference>
<keyword evidence="10" id="KW-0206">Cytoskeleton</keyword>
<sequence>MEIQVPPSPPEVAKSNTAVCVCSESVRTVIVPSEKVVDLLPNRSGHTVPSHRTEEVRYGRSEQTSFKTASRKTSPPSSIPTSHLIHQTGSRSLEPSGILLKSGHYSGHSEGLASSRSPAADSPPVSVNHYSPNSHQHIDWKNYKTYKEYIDNRRLHMGCRTIQERLDSLRAASQSTTDYNQVVLNRAALQIRRRSTSQDRVPQSVQIRQRSVSQERLEDSVLMKYCPRSASQGALTSPSISFSNHRTHSWDYIEGQGETLENVHSECPPPDVKGERKQTYKWSGFTEQDDRRGIYERHRQQEIHKSFRGSNFTVAPSVVNSENRRVSGRGVELVSQFKRIPADLKPLQPNRNFQTTCGMSQPRGISQDRSPLAKVRNNSLKAPTHVIKPPSSQNSFVSIKDQRPVNHLHQNSLLNQQTWLRTESAPDRQVDTGNPPSLSGASVKPTPPMSENAGTPDLELSATQRIQDLNLQEAEIQRSNAVDNKETVILREKPPSGRQTPQPLRHQSYILAVNDQEPGSDTTCWLPNDARREVHIKRMEERKASSTSPPSDSLASIPFIDEPTSPSIDHDIPHIPASAVISASTSQVPSIAAAPPSLTTSAPLIRRQLSHDQESVGPPSLDAQPSSKTERSKSYDEGLDDYREDAKLSFKHVSSLKGIKITDSQKSSEDSGSRKDSSSEVFSDAAKEGWLHFRPLVTDRGKRVGGSIRPWKQMYVVLRGHSLYLYKDKREQTTPSEEEQPISVNACLIDISYSETKRKNVFRLTTSDCECLFQAEDRDDMLAWIKSIQESSNLNEEMEPRNLAIVFGPTLVRTSEDNMTHMVTHMPDQYKIVETLIQHHDWFFTEEGAEEPLTTVQEENTVDSQPVPNIDHLLTNIGRTGVSPGDVSDSATSDSTKSKGSWGSGKDQYSRDLLVSSIFAAASRKRKKPKEKAQPSSSEDELDNVFFKKENAEQGHNGIKEESKKESETPGRKQRTVACKENHAKKDGSAARADQRALRGESAEPPAPQGAKQSRSPTPSCRLAILKEGPRALAAQKASHPDETGPDSGALARFSTKKSTSPEARVGEFLVSVGTITADDPATSPAPSVTGLDSSRLSPEVQSVAESRGDDADDERSELVSEGRPVETDSESDFPVFPAALASERLLRGKLQEATKTSRRNSEGSEVSGTEGSLTPSLESRRLLFSSHKLIECDTLSRKKSARFKSDSATLGDAKNEKEAPSITKVFEVMKKGKSTGSLLTPPARSESEKQEPTWKTKIADRLKLRPKAPADDMFGVGTQKTNADPAKRKNIKRRHTLGGHRDATEISVLNFWRAQEQSGDRESELSAVTRLKPKCSAQDLSISDWLARERLRTSTADLSRGDAGDPQPQSLSTLDIPTTDPALSSQSHADSSPSTLASTNRPPLSTPPQSPDQINGESFQNTSQNASSAATAQPHQLSETPGSKAQFHPCL</sequence>
<evidence type="ECO:0000256" key="6">
    <source>
        <dbReference type="ARBA" id="ARBA00022490"/>
    </source>
</evidence>
<comment type="subcellular location">
    <subcellularLocation>
        <location evidence="2">Cell junction</location>
    </subcellularLocation>
    <subcellularLocation>
        <location evidence="1">Cytoplasm</location>
        <location evidence="1">Cytoskeleton</location>
    </subcellularLocation>
    <subcellularLocation>
        <location evidence="3">Cytoplasmic vesicle membrane</location>
        <topology evidence="3">Peripheral membrane protein</topology>
    </subcellularLocation>
    <subcellularLocation>
        <location evidence="4">Golgi apparatus membrane</location>
        <topology evidence="4">Peripheral membrane protein</topology>
    </subcellularLocation>
</comment>
<organism evidence="14 15">
    <name type="scientific">Eschrichtius robustus</name>
    <name type="common">California gray whale</name>
    <name type="synonym">Eschrichtius gibbosus</name>
    <dbReference type="NCBI Taxonomy" id="9764"/>
    <lineage>
        <taxon>Eukaryota</taxon>
        <taxon>Metazoa</taxon>
        <taxon>Chordata</taxon>
        <taxon>Craniata</taxon>
        <taxon>Vertebrata</taxon>
        <taxon>Euteleostomi</taxon>
        <taxon>Mammalia</taxon>
        <taxon>Eutheria</taxon>
        <taxon>Laurasiatheria</taxon>
        <taxon>Artiodactyla</taxon>
        <taxon>Whippomorpha</taxon>
        <taxon>Cetacea</taxon>
        <taxon>Mysticeti</taxon>
        <taxon>Eschrichtiidae</taxon>
        <taxon>Eschrichtius</taxon>
    </lineage>
</organism>
<feature type="compositionally biased region" description="Basic and acidic residues" evidence="12">
    <location>
        <begin position="978"/>
        <end position="1002"/>
    </location>
</feature>
<feature type="region of interest" description="Disordered" evidence="12">
    <location>
        <begin position="1201"/>
        <end position="1303"/>
    </location>
</feature>
<keyword evidence="7" id="KW-0965">Cell junction</keyword>
<evidence type="ECO:0000256" key="1">
    <source>
        <dbReference type="ARBA" id="ARBA00004245"/>
    </source>
</evidence>
<dbReference type="GO" id="GO:0005856">
    <property type="term" value="C:cytoskeleton"/>
    <property type="evidence" value="ECO:0007669"/>
    <property type="project" value="UniProtKB-SubCell"/>
</dbReference>
<feature type="compositionally biased region" description="Polar residues" evidence="12">
    <location>
        <begin position="1368"/>
        <end position="1404"/>
    </location>
</feature>
<feature type="region of interest" description="Disordered" evidence="12">
    <location>
        <begin position="661"/>
        <end position="680"/>
    </location>
</feature>
<feature type="compositionally biased region" description="Low complexity" evidence="12">
    <location>
        <begin position="1421"/>
        <end position="1434"/>
    </location>
</feature>
<comment type="caution">
    <text evidence="14">The sequence shown here is derived from an EMBL/GenBank/DDBJ whole genome shotgun (WGS) entry which is preliminary data.</text>
</comment>
<feature type="compositionally biased region" description="Polar residues" evidence="12">
    <location>
        <begin position="61"/>
        <end position="93"/>
    </location>
</feature>
<name>A0AB34H9Z1_ESCRO</name>
<dbReference type="InterPro" id="IPR001849">
    <property type="entry name" value="PH_domain"/>
</dbReference>
<feature type="region of interest" description="Disordered" evidence="12">
    <location>
        <begin position="610"/>
        <end position="638"/>
    </location>
</feature>
<dbReference type="FunFam" id="2.30.29.30:FF:000101">
    <property type="entry name" value="Rho GTPase activating protein 21"/>
    <property type="match status" value="1"/>
</dbReference>
<dbReference type="InterPro" id="IPR008936">
    <property type="entry name" value="Rho_GTPase_activation_prot"/>
</dbReference>
<dbReference type="SUPFAM" id="SSF48350">
    <property type="entry name" value="GTPase activation domain, GAP"/>
    <property type="match status" value="1"/>
</dbReference>
<feature type="compositionally biased region" description="Polar residues" evidence="12">
    <location>
        <begin position="1085"/>
        <end position="1105"/>
    </location>
</feature>
<feature type="region of interest" description="Disordered" evidence="12">
    <location>
        <begin position="923"/>
        <end position="1135"/>
    </location>
</feature>
<dbReference type="Pfam" id="PF00169">
    <property type="entry name" value="PH"/>
    <property type="match status" value="1"/>
</dbReference>
<dbReference type="EMBL" id="JAIQCJ010001564">
    <property type="protein sequence ID" value="KAJ8788783.1"/>
    <property type="molecule type" value="Genomic_DNA"/>
</dbReference>
<evidence type="ECO:0000256" key="8">
    <source>
        <dbReference type="ARBA" id="ARBA00023034"/>
    </source>
</evidence>
<feature type="compositionally biased region" description="Low complexity" evidence="12">
    <location>
        <begin position="1164"/>
        <end position="1173"/>
    </location>
</feature>
<evidence type="ECO:0000256" key="2">
    <source>
        <dbReference type="ARBA" id="ARBA00004282"/>
    </source>
</evidence>
<feature type="compositionally biased region" description="Polar residues" evidence="12">
    <location>
        <begin position="349"/>
        <end position="369"/>
    </location>
</feature>
<feature type="compositionally biased region" description="Basic and acidic residues" evidence="12">
    <location>
        <begin position="51"/>
        <end position="60"/>
    </location>
</feature>
<dbReference type="PANTHER" id="PTHR23175">
    <property type="entry name" value="PDZ DOMAIN-CONTAINING PROTEIN"/>
    <property type="match status" value="1"/>
</dbReference>
<feature type="compositionally biased region" description="Low complexity" evidence="12">
    <location>
        <begin position="545"/>
        <end position="556"/>
    </location>
</feature>
<proteinExistence type="predicted"/>
<keyword evidence="6" id="KW-0963">Cytoplasm</keyword>
<accession>A0AB34H9Z1</accession>
<dbReference type="PROSITE" id="PS50003">
    <property type="entry name" value="PH_DOMAIN"/>
    <property type="match status" value="1"/>
</dbReference>
<feature type="region of interest" description="Disordered" evidence="12">
    <location>
        <begin position="1148"/>
        <end position="1179"/>
    </location>
</feature>
<dbReference type="GO" id="GO:0000139">
    <property type="term" value="C:Golgi membrane"/>
    <property type="evidence" value="ECO:0007669"/>
    <property type="project" value="UniProtKB-SubCell"/>
</dbReference>
<feature type="region of interest" description="Disordered" evidence="12">
    <location>
        <begin position="42"/>
        <end position="134"/>
    </location>
</feature>
<dbReference type="PANTHER" id="PTHR23175:SF16">
    <property type="entry name" value="RHO GTPASE-ACTIVATING PROTEIN 21"/>
    <property type="match status" value="1"/>
</dbReference>
<feature type="compositionally biased region" description="Basic and acidic residues" evidence="12">
    <location>
        <begin position="946"/>
        <end position="971"/>
    </location>
</feature>
<evidence type="ECO:0000256" key="3">
    <source>
        <dbReference type="ARBA" id="ARBA00004284"/>
    </source>
</evidence>
<gene>
    <name evidence="14" type="ORF">J1605_005079</name>
</gene>
<feature type="region of interest" description="Disordered" evidence="12">
    <location>
        <begin position="346"/>
        <end position="371"/>
    </location>
</feature>
<keyword evidence="5" id="KW-0343">GTPase activation</keyword>
<evidence type="ECO:0000313" key="14">
    <source>
        <dbReference type="EMBL" id="KAJ8788783.1"/>
    </source>
</evidence>
<dbReference type="GO" id="GO:0030659">
    <property type="term" value="C:cytoplasmic vesicle membrane"/>
    <property type="evidence" value="ECO:0007669"/>
    <property type="project" value="UniProtKB-SubCell"/>
</dbReference>
<feature type="compositionally biased region" description="Polar residues" evidence="12">
    <location>
        <begin position="431"/>
        <end position="440"/>
    </location>
</feature>
<feature type="compositionally biased region" description="Basic and acidic residues" evidence="12">
    <location>
        <begin position="628"/>
        <end position="638"/>
    </location>
</feature>
<feature type="compositionally biased region" description="Basic and acidic residues" evidence="12">
    <location>
        <begin position="485"/>
        <end position="495"/>
    </location>
</feature>
<evidence type="ECO:0000313" key="15">
    <source>
        <dbReference type="Proteomes" id="UP001159641"/>
    </source>
</evidence>
<feature type="compositionally biased region" description="Basic and acidic residues" evidence="12">
    <location>
        <begin position="1246"/>
        <end position="1264"/>
    </location>
</feature>
<feature type="compositionally biased region" description="Low complexity" evidence="12">
    <location>
        <begin position="113"/>
        <end position="126"/>
    </location>
</feature>
<evidence type="ECO:0000256" key="12">
    <source>
        <dbReference type="SAM" id="MobiDB-lite"/>
    </source>
</evidence>
<evidence type="ECO:0000256" key="11">
    <source>
        <dbReference type="ARBA" id="ARBA00023329"/>
    </source>
</evidence>
<feature type="region of interest" description="Disordered" evidence="12">
    <location>
        <begin position="485"/>
        <end position="504"/>
    </location>
</feature>
<feature type="compositionally biased region" description="Polar residues" evidence="12">
    <location>
        <begin position="1435"/>
        <end position="1444"/>
    </location>
</feature>
<evidence type="ECO:0000256" key="4">
    <source>
        <dbReference type="ARBA" id="ARBA00004395"/>
    </source>
</evidence>
<keyword evidence="11" id="KW-0968">Cytoplasmic vesicle</keyword>
<dbReference type="GO" id="GO:0051645">
    <property type="term" value="P:Golgi localization"/>
    <property type="evidence" value="ECO:0007669"/>
    <property type="project" value="TreeGrafter"/>
</dbReference>
<feature type="region of interest" description="Disordered" evidence="12">
    <location>
        <begin position="539"/>
        <end position="572"/>
    </location>
</feature>
<feature type="region of interest" description="Disordered" evidence="12">
    <location>
        <begin position="1355"/>
        <end position="1452"/>
    </location>
</feature>
<keyword evidence="15" id="KW-1185">Reference proteome</keyword>
<evidence type="ECO:0000256" key="10">
    <source>
        <dbReference type="ARBA" id="ARBA00023212"/>
    </source>
</evidence>
<keyword evidence="8" id="KW-0333">Golgi apparatus</keyword>
<dbReference type="Proteomes" id="UP001159641">
    <property type="component" value="Unassembled WGS sequence"/>
</dbReference>
<evidence type="ECO:0000256" key="7">
    <source>
        <dbReference type="ARBA" id="ARBA00022949"/>
    </source>
</evidence>
<feature type="compositionally biased region" description="Basic and acidic residues" evidence="12">
    <location>
        <begin position="1117"/>
        <end position="1127"/>
    </location>
</feature>
<evidence type="ECO:0000256" key="5">
    <source>
        <dbReference type="ARBA" id="ARBA00022468"/>
    </source>
</evidence>
<feature type="compositionally biased region" description="Basic residues" evidence="12">
    <location>
        <begin position="1289"/>
        <end position="1299"/>
    </location>
</feature>
<dbReference type="GO" id="GO:0070161">
    <property type="term" value="C:anchoring junction"/>
    <property type="evidence" value="ECO:0007669"/>
    <property type="project" value="UniProtKB-SubCell"/>
</dbReference>
<feature type="compositionally biased region" description="Basic and acidic residues" evidence="12">
    <location>
        <begin position="666"/>
        <end position="678"/>
    </location>
</feature>
<dbReference type="SUPFAM" id="SSF50729">
    <property type="entry name" value="PH domain-like"/>
    <property type="match status" value="1"/>
</dbReference>
<evidence type="ECO:0000256" key="9">
    <source>
        <dbReference type="ARBA" id="ARBA00023136"/>
    </source>
</evidence>
<feature type="region of interest" description="Disordered" evidence="12">
    <location>
        <begin position="425"/>
        <end position="456"/>
    </location>
</feature>
<keyword evidence="9" id="KW-0472">Membrane</keyword>
<evidence type="ECO:0000259" key="13">
    <source>
        <dbReference type="PROSITE" id="PS50003"/>
    </source>
</evidence>
<feature type="domain" description="PH" evidence="13">
    <location>
        <begin position="684"/>
        <end position="793"/>
    </location>
</feature>
<feature type="region of interest" description="Disordered" evidence="12">
    <location>
        <begin position="860"/>
        <end position="907"/>
    </location>
</feature>
<protein>
    <recommendedName>
        <fullName evidence="13">PH domain-containing protein</fullName>
    </recommendedName>
</protein>
<dbReference type="Gene3D" id="2.30.29.30">
    <property type="entry name" value="Pleckstrin-homology domain (PH domain)/Phosphotyrosine-binding domain (PTB)"/>
    <property type="match status" value="1"/>
</dbReference>
<dbReference type="InterPro" id="IPR011993">
    <property type="entry name" value="PH-like_dom_sf"/>
</dbReference>
<dbReference type="SMART" id="SM00233">
    <property type="entry name" value="PH"/>
    <property type="match status" value="1"/>
</dbReference>